<evidence type="ECO:0000313" key="4">
    <source>
        <dbReference type="Proteomes" id="UP000182334"/>
    </source>
</evidence>
<evidence type="ECO:0000256" key="1">
    <source>
        <dbReference type="SAM" id="Coils"/>
    </source>
</evidence>
<feature type="compositionally biased region" description="Acidic residues" evidence="2">
    <location>
        <begin position="479"/>
        <end position="489"/>
    </location>
</feature>
<reference evidence="3 4" key="1">
    <citation type="submission" date="2016-10" db="EMBL/GenBank/DDBJ databases">
        <authorList>
            <person name="de Groot N.N."/>
        </authorList>
    </citation>
    <scope>NUCLEOTIDE SEQUENCE [LARGE SCALE GENOMIC DNA]</scope>
    <source>
        <strain evidence="3 4">CBS 141442</strain>
    </source>
</reference>
<organism evidence="3 4">
    <name type="scientific">Sungouiella intermedia</name>
    <dbReference type="NCBI Taxonomy" id="45354"/>
    <lineage>
        <taxon>Eukaryota</taxon>
        <taxon>Fungi</taxon>
        <taxon>Dikarya</taxon>
        <taxon>Ascomycota</taxon>
        <taxon>Saccharomycotina</taxon>
        <taxon>Pichiomycetes</taxon>
        <taxon>Metschnikowiaceae</taxon>
        <taxon>Sungouiella</taxon>
    </lineage>
</organism>
<proteinExistence type="predicted"/>
<feature type="compositionally biased region" description="Low complexity" evidence="2">
    <location>
        <begin position="82"/>
        <end position="123"/>
    </location>
</feature>
<feature type="compositionally biased region" description="Basic and acidic residues" evidence="2">
    <location>
        <begin position="728"/>
        <end position="737"/>
    </location>
</feature>
<feature type="region of interest" description="Disordered" evidence="2">
    <location>
        <begin position="466"/>
        <end position="493"/>
    </location>
</feature>
<feature type="compositionally biased region" description="Basic and acidic residues" evidence="2">
    <location>
        <begin position="466"/>
        <end position="478"/>
    </location>
</feature>
<dbReference type="EMBL" id="LT635762">
    <property type="protein sequence ID" value="SGZ57962.1"/>
    <property type="molecule type" value="Genomic_DNA"/>
</dbReference>
<keyword evidence="1" id="KW-0175">Coiled coil</keyword>
<protein>
    <submittedName>
        <fullName evidence="3">CIC11C00000001203</fullName>
    </submittedName>
</protein>
<feature type="compositionally biased region" description="Polar residues" evidence="2">
    <location>
        <begin position="51"/>
        <end position="62"/>
    </location>
</feature>
<sequence length="880" mass="96197">MFRRKTRNSTAYTGVGHASPAAQQPNNNAMAAALTIGENLKVTQPEKYRSQGGSLRASQSQTRSLGSLLKRSSSIQGPQIKATSTPRTSRASSNASTSRQAPASAHHPASPQRAPPRAAASPARISYSVDDSFNDSMLEQMGHEADAHYSNRAKLSDLKLQHTPAQPAPVKMVKKYIPTPNGIQVIEVPEATMKKEIARSNSLRSGLSLNRNSLRSVPRLPSLNGVPRLPSNGSLPLPVKRPPPRSHAQRHSSLLSELRIDENVEGELQSASEAALAEQRAEHELLKRQIAEEERLAKELEQQRLEYEHLKELRLKNEQRMRELKELEEEEARSRTLSPVSELNPATLAGSYDIAHQVVGSFPPDTKQGATEEDDDEEDVPIEPLPFVVDELEKKEIEEVADATLADGTVAHKHDSKHDQDHSHDVPTSHLAPAVDHELHSKTLDDTLDAPSSEYSLEVPSFDASSRKISTEENKDEFGIEEVPNDDFDTPNLAKQLRPVFDPIDVQQIDSPTPSPRFDPVPEIIDNEGTGRLTPPPLNLAAASITSVGSLDSKSSRPIKSAMKMPKATYLTKSASSHSPAQQAYLSLTTAENTRLNSKLSSSQLTDVNGLVPVDQRPSPPKSPVTPQKRMSQSLRKPPSSTAPPSGSMAGRSLRPRSQSDVSQTPRTNGGGMSSRTFKTQPQPIPPHPALQPNYQSPSKLRAAELYAKANNRPRSQFQPAIKRKSSFTKDHDHGKPETAQARPASQQINHRTTLRTERPQSHVPPAYSTHASSNPSAAPAQTSNGGGFKAFKSRYADSDDEDSSYPIYTSANTGLNSRFKDSHDDLPGAGGQGFSKTAGRDEVMHTPIVSLRDNKSKNDAPKEEKPKKKKFLRKLFGKS</sequence>
<gene>
    <name evidence="3" type="ORF">SAMEA4029010_CIC11G00000001203</name>
</gene>
<feature type="region of interest" description="Disordered" evidence="2">
    <location>
        <begin position="597"/>
        <end position="880"/>
    </location>
</feature>
<feature type="compositionally biased region" description="Basic and acidic residues" evidence="2">
    <location>
        <begin position="853"/>
        <end position="867"/>
    </location>
</feature>
<feature type="compositionally biased region" description="Acidic residues" evidence="2">
    <location>
        <begin position="371"/>
        <end position="381"/>
    </location>
</feature>
<feature type="compositionally biased region" description="Basic residues" evidence="2">
    <location>
        <begin position="868"/>
        <end position="880"/>
    </location>
</feature>
<dbReference type="STRING" id="45354.A0A1L0C575"/>
<dbReference type="Proteomes" id="UP000182334">
    <property type="component" value="Chromosome VII"/>
</dbReference>
<feature type="region of interest" description="Disordered" evidence="2">
    <location>
        <begin position="405"/>
        <end position="431"/>
    </location>
</feature>
<feature type="compositionally biased region" description="Low complexity" evidence="2">
    <location>
        <begin position="18"/>
        <end position="33"/>
    </location>
</feature>
<feature type="region of interest" description="Disordered" evidence="2">
    <location>
        <begin position="359"/>
        <end position="381"/>
    </location>
</feature>
<feature type="compositionally biased region" description="Basic and acidic residues" evidence="2">
    <location>
        <begin position="410"/>
        <end position="427"/>
    </location>
</feature>
<feature type="region of interest" description="Disordered" evidence="2">
    <location>
        <begin position="1"/>
        <end position="123"/>
    </location>
</feature>
<feature type="compositionally biased region" description="Polar residues" evidence="2">
    <location>
        <begin position="807"/>
        <end position="817"/>
    </location>
</feature>
<accession>A0A1L0C575</accession>
<feature type="compositionally biased region" description="Polar residues" evidence="2">
    <location>
        <begin position="625"/>
        <end position="645"/>
    </location>
</feature>
<keyword evidence="4" id="KW-1185">Reference proteome</keyword>
<feature type="compositionally biased region" description="Low complexity" evidence="2">
    <location>
        <begin position="63"/>
        <end position="74"/>
    </location>
</feature>
<name>A0A1L0C575_9ASCO</name>
<feature type="coiled-coil region" evidence="1">
    <location>
        <begin position="276"/>
        <end position="337"/>
    </location>
</feature>
<feature type="compositionally biased region" description="Polar residues" evidence="2">
    <location>
        <begin position="597"/>
        <end position="607"/>
    </location>
</feature>
<dbReference type="OrthoDB" id="4085524at2759"/>
<evidence type="ECO:0000313" key="3">
    <source>
        <dbReference type="EMBL" id="SGZ57962.1"/>
    </source>
</evidence>
<feature type="region of interest" description="Disordered" evidence="2">
    <location>
        <begin position="215"/>
        <end position="253"/>
    </location>
</feature>
<feature type="compositionally biased region" description="Polar residues" evidence="2">
    <location>
        <begin position="656"/>
        <end position="680"/>
    </location>
</feature>
<feature type="compositionally biased region" description="Polar residues" evidence="2">
    <location>
        <begin position="770"/>
        <end position="784"/>
    </location>
</feature>
<dbReference type="AlphaFoldDB" id="A0A1L0C575"/>
<evidence type="ECO:0000256" key="2">
    <source>
        <dbReference type="SAM" id="MobiDB-lite"/>
    </source>
</evidence>